<dbReference type="AlphaFoldDB" id="A0A143YFH1"/>
<dbReference type="InterPro" id="IPR029052">
    <property type="entry name" value="Metallo-depent_PP-like"/>
</dbReference>
<protein>
    <recommendedName>
        <fullName evidence="2">Phosphoesterase</fullName>
        <ecNumber evidence="2">3.1.4.-</ecNumber>
    </recommendedName>
</protein>
<dbReference type="PANTHER" id="PTHR11124">
    <property type="entry name" value="VACUOLAR SORTING PROTEIN VPS29"/>
    <property type="match status" value="1"/>
</dbReference>
<evidence type="ECO:0000256" key="1">
    <source>
        <dbReference type="ARBA" id="ARBA00008950"/>
    </source>
</evidence>
<evidence type="ECO:0000313" key="5">
    <source>
        <dbReference type="Proteomes" id="UP000242754"/>
    </source>
</evidence>
<dbReference type="Gene3D" id="3.60.21.10">
    <property type="match status" value="1"/>
</dbReference>
<dbReference type="SUPFAM" id="SSF56300">
    <property type="entry name" value="Metallo-dependent phosphatases"/>
    <property type="match status" value="1"/>
</dbReference>
<dbReference type="OrthoDB" id="9800565at2"/>
<evidence type="ECO:0000256" key="2">
    <source>
        <dbReference type="RuleBase" id="RU362039"/>
    </source>
</evidence>
<evidence type="ECO:0000313" key="4">
    <source>
        <dbReference type="EMBL" id="CZQ87647.1"/>
    </source>
</evidence>
<dbReference type="STRING" id="140314.SAMN04488076_10533"/>
<sequence>MVRILAVSDSHGRKDILNELAERYVNKVDYFVHCGDSELESSDLIWEIMTTVRGNCDYDPGLKDSFVLTIGDRKILTLHGHHHAVKTSNEKMKQEAKQNGASVVFYGHSHVPVAEQEDGIVFINPGSISQPRGPIREKTYCIVDIENNRLAVSYYTDQHKAVAALNQSFFI</sequence>
<dbReference type="InterPro" id="IPR041802">
    <property type="entry name" value="MPP_YfcE"/>
</dbReference>
<comment type="similarity">
    <text evidence="1 2">Belongs to the metallophosphoesterase superfamily. YfcE family.</text>
</comment>
<dbReference type="GO" id="GO:0016787">
    <property type="term" value="F:hydrolase activity"/>
    <property type="evidence" value="ECO:0007669"/>
    <property type="project" value="UniProtKB-UniRule"/>
</dbReference>
<proteinExistence type="inferred from homology"/>
<dbReference type="EMBL" id="FJNE01000002">
    <property type="protein sequence ID" value="CZQ87647.1"/>
    <property type="molecule type" value="Genomic_DNA"/>
</dbReference>
<gene>
    <name evidence="4" type="ORF">Tpal_925</name>
</gene>
<dbReference type="GO" id="GO:0046872">
    <property type="term" value="F:metal ion binding"/>
    <property type="evidence" value="ECO:0007669"/>
    <property type="project" value="UniProtKB-KW"/>
</dbReference>
<dbReference type="RefSeq" id="WP_087032019.1">
    <property type="nucleotide sequence ID" value="NZ_FJNE01000002.1"/>
</dbReference>
<comment type="cofactor">
    <cofactor evidence="2">
        <name>a divalent metal cation</name>
        <dbReference type="ChEBI" id="CHEBI:60240"/>
    </cofactor>
</comment>
<name>A0A143YFH1_9LACT</name>
<keyword evidence="2" id="KW-0479">Metal-binding</keyword>
<reference evidence="4 5" key="1">
    <citation type="submission" date="2016-02" db="EMBL/GenBank/DDBJ databases">
        <authorList>
            <person name="Wen L."/>
            <person name="He K."/>
            <person name="Yang H."/>
        </authorList>
    </citation>
    <scope>NUCLEOTIDE SEQUENCE [LARGE SCALE GENOMIC DNA]</scope>
    <source>
        <strain evidence="4">Trichococcus palustris</strain>
    </source>
</reference>
<dbReference type="Pfam" id="PF12850">
    <property type="entry name" value="Metallophos_2"/>
    <property type="match status" value="1"/>
</dbReference>
<evidence type="ECO:0000259" key="3">
    <source>
        <dbReference type="Pfam" id="PF12850"/>
    </source>
</evidence>
<dbReference type="InterPro" id="IPR024654">
    <property type="entry name" value="Calcineurin-like_PHP_lpxH"/>
</dbReference>
<organism evidence="4 5">
    <name type="scientific">Trichococcus palustris</name>
    <dbReference type="NCBI Taxonomy" id="140314"/>
    <lineage>
        <taxon>Bacteria</taxon>
        <taxon>Bacillati</taxon>
        <taxon>Bacillota</taxon>
        <taxon>Bacilli</taxon>
        <taxon>Lactobacillales</taxon>
        <taxon>Carnobacteriaceae</taxon>
        <taxon>Trichococcus</taxon>
    </lineage>
</organism>
<feature type="domain" description="Calcineurin-like phosphoesterase" evidence="3">
    <location>
        <begin position="3"/>
        <end position="147"/>
    </location>
</feature>
<accession>A0A143YFH1</accession>
<dbReference type="NCBIfam" id="TIGR00040">
    <property type="entry name" value="yfcE"/>
    <property type="match status" value="1"/>
</dbReference>
<dbReference type="Proteomes" id="UP000242754">
    <property type="component" value="Unassembled WGS sequence"/>
</dbReference>
<dbReference type="InterPro" id="IPR000979">
    <property type="entry name" value="Phosphodiesterase_MJ0936/Vps29"/>
</dbReference>
<dbReference type="CDD" id="cd00841">
    <property type="entry name" value="MPP_YfcE"/>
    <property type="match status" value="1"/>
</dbReference>
<dbReference type="EC" id="3.1.4.-" evidence="2"/>
<keyword evidence="5" id="KW-1185">Reference proteome</keyword>